<keyword evidence="3" id="KW-1185">Reference proteome</keyword>
<feature type="transmembrane region" description="Helical" evidence="1">
    <location>
        <begin position="152"/>
        <end position="171"/>
    </location>
</feature>
<feature type="transmembrane region" description="Helical" evidence="1">
    <location>
        <begin position="183"/>
        <end position="204"/>
    </location>
</feature>
<keyword evidence="1" id="KW-1133">Transmembrane helix</keyword>
<dbReference type="EMBL" id="JARQWQ010000303">
    <property type="protein sequence ID" value="KAK2546739.1"/>
    <property type="molecule type" value="Genomic_DNA"/>
</dbReference>
<organism evidence="2 3">
    <name type="scientific">Acropora cervicornis</name>
    <name type="common">Staghorn coral</name>
    <dbReference type="NCBI Taxonomy" id="6130"/>
    <lineage>
        <taxon>Eukaryota</taxon>
        <taxon>Metazoa</taxon>
        <taxon>Cnidaria</taxon>
        <taxon>Anthozoa</taxon>
        <taxon>Hexacorallia</taxon>
        <taxon>Scleractinia</taxon>
        <taxon>Astrocoeniina</taxon>
        <taxon>Acroporidae</taxon>
        <taxon>Acropora</taxon>
    </lineage>
</organism>
<evidence type="ECO:0000256" key="1">
    <source>
        <dbReference type="SAM" id="Phobius"/>
    </source>
</evidence>
<dbReference type="Gene3D" id="3.40.50.300">
    <property type="entry name" value="P-loop containing nucleotide triphosphate hydrolases"/>
    <property type="match status" value="2"/>
</dbReference>
<reference evidence="2" key="1">
    <citation type="journal article" date="2023" name="G3 (Bethesda)">
        <title>Whole genome assembly and annotation of the endangered Caribbean coral Acropora cervicornis.</title>
        <authorList>
            <person name="Selwyn J.D."/>
            <person name="Vollmer S.V."/>
        </authorList>
    </citation>
    <scope>NUCLEOTIDE SEQUENCE</scope>
    <source>
        <strain evidence="2">K2</strain>
    </source>
</reference>
<keyword evidence="1" id="KW-0472">Membrane</keyword>
<name>A0AAD9UR00_ACRCE</name>
<evidence type="ECO:0000313" key="2">
    <source>
        <dbReference type="EMBL" id="KAK2546739.1"/>
    </source>
</evidence>
<evidence type="ECO:0000313" key="3">
    <source>
        <dbReference type="Proteomes" id="UP001249851"/>
    </source>
</evidence>
<feature type="transmembrane region" description="Helical" evidence="1">
    <location>
        <begin position="302"/>
        <end position="321"/>
    </location>
</feature>
<feature type="transmembrane region" description="Helical" evidence="1">
    <location>
        <begin position="243"/>
        <end position="267"/>
    </location>
</feature>
<gene>
    <name evidence="2" type="ORF">P5673_033621</name>
</gene>
<feature type="transmembrane region" description="Helical" evidence="1">
    <location>
        <begin position="216"/>
        <end position="237"/>
    </location>
</feature>
<sequence length="914" mass="105477">MDREASRASQHLAETDVHAHEALMLFKCLLQEVVAQESERCQYVCPSLHCLVLGDSQVGKTSLVRSLTGERLDTEQTKTQGIEERIVDNEWNTVEFTKGHAIGKFIPYFQEILAHSMSFGRDIIVPLSDETKLDCTALLRVITLYALRIKELVTVMVCAAVYLHLVLHFMWTTIEFTVVPLPFAPEVLQLLLSVFPIFLLIKLAVSMRCFLKGNPLFGLIAGVFLAVMMTCNLIEIFESLQFLKIIIYSALVTQTMLLGVVELHLLFKFTVKCFQNHIQGTSPHPGQDKFEFGTIRRPLEKLSSMVFGVTGFSIIITLLLQLPMANNLQLLPARIYLEVITLLFSLSVNFLQCHFKSFCKINPGVADVNSNVVQLMDACCDAFSYTDLLFWEKLKLKAYRKGEFFNYKLLDFVGDREYYSYHHLFFRPEALHIIVFNLSEFANEYFRGMGTQIQRLQFWMKSICSRVPLSDYTQIVLVGTHRENLNINCIKILNDHLKRFLSEKYCAKVMENDVDRLIFFPVENTLGNKDTGIKERQSKIMCVASEQQKRIIVEHNIPLQWILIQDVIMKLKVNSDDMFCVTVDELQRMIMEDFVLRDKCRLSKDMLKYFHKIGLIIYVDKKQDFDLSNWILVCPEKLIDIFIDISSKPAESTRYRGSLKYDWKLLQRKGILTKQLLQSLLSIVQKEEKTVIAFLEHYGLICPLEYKGIVVSSKCDCDIQPTHFVPSLLPLSANGDKPVWHNNDGDKKFYVFFINFLPEALFHQLLSRAQKNSTLEFPNGETVLYRDAGKFWMNPWLSYQLTLIEEEEMIEVTYNSSHRNKKEPSDVLCQVFSMIDGICKSSFPLVKFHCGPACPSDTCPGHQDDYFTSLPADEGNGTRRLHVYNIMPGRQGNRYAYLYCEINCLEDELYEWIP</sequence>
<accession>A0AAD9UR00</accession>
<reference evidence="2" key="2">
    <citation type="journal article" date="2023" name="Science">
        <title>Genomic signatures of disease resistance in endangered staghorn corals.</title>
        <authorList>
            <person name="Vollmer S.V."/>
            <person name="Selwyn J.D."/>
            <person name="Despard B.A."/>
            <person name="Roesel C.L."/>
        </authorList>
    </citation>
    <scope>NUCLEOTIDE SEQUENCE</scope>
    <source>
        <strain evidence="2">K2</strain>
    </source>
</reference>
<dbReference type="Proteomes" id="UP001249851">
    <property type="component" value="Unassembled WGS sequence"/>
</dbReference>
<proteinExistence type="predicted"/>
<comment type="caution">
    <text evidence="2">The sequence shown here is derived from an EMBL/GenBank/DDBJ whole genome shotgun (WGS) entry which is preliminary data.</text>
</comment>
<protein>
    <submittedName>
        <fullName evidence="2">Uncharacterized protein</fullName>
    </submittedName>
</protein>
<keyword evidence="1" id="KW-0812">Transmembrane</keyword>
<dbReference type="AlphaFoldDB" id="A0AAD9UR00"/>
<dbReference type="InterPro" id="IPR027417">
    <property type="entry name" value="P-loop_NTPase"/>
</dbReference>
<dbReference type="SUPFAM" id="SSF52540">
    <property type="entry name" value="P-loop containing nucleoside triphosphate hydrolases"/>
    <property type="match status" value="1"/>
</dbReference>